<dbReference type="AlphaFoldDB" id="K7YZF2"/>
<protein>
    <submittedName>
        <fullName evidence="1">Uncharacterized protein</fullName>
    </submittedName>
</protein>
<sequence length="34" mass="3731">MKMVLWGVGKENKKAIPEGMALTQQGPEKEPGTF</sequence>
<dbReference type="EMBL" id="CP002930">
    <property type="protein sequence ID" value="AFY03133.1"/>
    <property type="molecule type" value="Genomic_DNA"/>
</dbReference>
<dbReference type="Proteomes" id="UP000010074">
    <property type="component" value="Chromosome"/>
</dbReference>
<evidence type="ECO:0000313" key="2">
    <source>
        <dbReference type="Proteomes" id="UP000010074"/>
    </source>
</evidence>
<gene>
    <name evidence="1" type="ORF">Bdt_3458</name>
</gene>
<dbReference type="KEGG" id="bbat:Bdt_3458"/>
<name>K7YZF2_BDEBC</name>
<dbReference type="HOGENOM" id="CLU_3372298_0_0_7"/>
<accession>K7YZF2</accession>
<evidence type="ECO:0000313" key="1">
    <source>
        <dbReference type="EMBL" id="AFY03133.1"/>
    </source>
</evidence>
<organism evidence="1 2">
    <name type="scientific">Bdellovibrio bacteriovorus str. Tiberius</name>
    <dbReference type="NCBI Taxonomy" id="1069642"/>
    <lineage>
        <taxon>Bacteria</taxon>
        <taxon>Pseudomonadati</taxon>
        <taxon>Bdellovibrionota</taxon>
        <taxon>Bdellovibrionia</taxon>
        <taxon>Bdellovibrionales</taxon>
        <taxon>Pseudobdellovibrionaceae</taxon>
        <taxon>Bdellovibrio</taxon>
    </lineage>
</organism>
<proteinExistence type="predicted"/>
<reference evidence="1 2" key="1">
    <citation type="journal article" date="2012" name="BMC Genomics">
        <title>Genome analysis of a simultaneously predatory and prey-independent, novel Bdellovibrio bacteriovorus from the River Tiber, supports in silico predictions of both ancient and recent lateral gene transfer from diverse bacteria.</title>
        <authorList>
            <person name="Hobley L."/>
            <person name="Lerner T.R."/>
            <person name="Williams L.E."/>
            <person name="Lambert C."/>
            <person name="Till R."/>
            <person name="Milner D.S."/>
            <person name="Basford S.M."/>
            <person name="Capeness M.J."/>
            <person name="Fenton A.K."/>
            <person name="Atterbury R.J."/>
            <person name="Harris M.A."/>
            <person name="Sockett R.E."/>
        </authorList>
    </citation>
    <scope>NUCLEOTIDE SEQUENCE [LARGE SCALE GENOMIC DNA]</scope>
    <source>
        <strain evidence="1 2">Tiberius</strain>
    </source>
</reference>